<proteinExistence type="predicted"/>
<accession>A0A9P6GG64</accession>
<dbReference type="EMBL" id="WJXW01000007">
    <property type="protein sequence ID" value="KAF9734718.1"/>
    <property type="molecule type" value="Genomic_DNA"/>
</dbReference>
<dbReference type="AlphaFoldDB" id="A0A9P6GG64"/>
<evidence type="ECO:0000256" key="1">
    <source>
        <dbReference type="SAM" id="MobiDB-lite"/>
    </source>
</evidence>
<gene>
    <name evidence="2" type="ORF">PMIN01_07621</name>
</gene>
<evidence type="ECO:0000313" key="3">
    <source>
        <dbReference type="Proteomes" id="UP000756921"/>
    </source>
</evidence>
<name>A0A9P6GG64_9PLEO</name>
<dbReference type="OrthoDB" id="3761573at2759"/>
<feature type="region of interest" description="Disordered" evidence="1">
    <location>
        <begin position="27"/>
        <end position="58"/>
    </location>
</feature>
<dbReference type="Proteomes" id="UP000756921">
    <property type="component" value="Unassembled WGS sequence"/>
</dbReference>
<organism evidence="2 3">
    <name type="scientific">Paraphaeosphaeria minitans</name>
    <dbReference type="NCBI Taxonomy" id="565426"/>
    <lineage>
        <taxon>Eukaryota</taxon>
        <taxon>Fungi</taxon>
        <taxon>Dikarya</taxon>
        <taxon>Ascomycota</taxon>
        <taxon>Pezizomycotina</taxon>
        <taxon>Dothideomycetes</taxon>
        <taxon>Pleosporomycetidae</taxon>
        <taxon>Pleosporales</taxon>
        <taxon>Massarineae</taxon>
        <taxon>Didymosphaeriaceae</taxon>
        <taxon>Paraphaeosphaeria</taxon>
    </lineage>
</organism>
<keyword evidence="3" id="KW-1185">Reference proteome</keyword>
<comment type="caution">
    <text evidence="2">The sequence shown here is derived from an EMBL/GenBank/DDBJ whole genome shotgun (WGS) entry which is preliminary data.</text>
</comment>
<reference evidence="2" key="1">
    <citation type="journal article" date="2020" name="Mol. Plant Microbe Interact.">
        <title>Genome Sequence of the Biocontrol Agent Coniothyrium minitans strain Conio (IMI 134523).</title>
        <authorList>
            <person name="Patel D."/>
            <person name="Shittu T.A."/>
            <person name="Baroncelli R."/>
            <person name="Muthumeenakshi S."/>
            <person name="Osborne T.H."/>
            <person name="Janganan T.K."/>
            <person name="Sreenivasaprasad S."/>
        </authorList>
    </citation>
    <scope>NUCLEOTIDE SEQUENCE</scope>
    <source>
        <strain evidence="2">Conio</strain>
    </source>
</reference>
<evidence type="ECO:0000313" key="2">
    <source>
        <dbReference type="EMBL" id="KAF9734718.1"/>
    </source>
</evidence>
<sequence>MPRLDIWIKTRVLSLIKPRHHKKLTTKDLNISKPIPSSLQHTGWSPVMRSPPQPRSRWSVSAENLLLGSDSPSLSGTSTPSLTHSRESSNFSSITIVVHSPPPSTPPPNYFPGELPQELLLPTRSHWVEASPVKTIILPASPPMEVLLFSETPSPTSYFQSPFEFDINNDLMCPDSVLSEADSTDVQRMSVVEKRRLTRRMSLGVDGLNPSCWEYNRI</sequence>
<protein>
    <submittedName>
        <fullName evidence="2">Uncharacterized protein</fullName>
    </submittedName>
</protein>